<organism evidence="1 2">
    <name type="scientific">Streptomyces brasiliensis</name>
    <dbReference type="NCBI Taxonomy" id="1954"/>
    <lineage>
        <taxon>Bacteria</taxon>
        <taxon>Bacillati</taxon>
        <taxon>Actinomycetota</taxon>
        <taxon>Actinomycetes</taxon>
        <taxon>Kitasatosporales</taxon>
        <taxon>Streptomycetaceae</taxon>
        <taxon>Streptomyces</taxon>
    </lineage>
</organism>
<evidence type="ECO:0000313" key="1">
    <source>
        <dbReference type="EMBL" id="GGJ18159.1"/>
    </source>
</evidence>
<dbReference type="RefSeq" id="WP_189311786.1">
    <property type="nucleotide sequence ID" value="NZ_BMQA01000008.1"/>
</dbReference>
<name>A0A917KKE8_9ACTN</name>
<gene>
    <name evidence="1" type="ORF">GCM10010121_031370</name>
</gene>
<protein>
    <recommendedName>
        <fullName evidence="3">Ribbon-helix-helix protein CopG domain-containing protein</fullName>
    </recommendedName>
</protein>
<evidence type="ECO:0000313" key="2">
    <source>
        <dbReference type="Proteomes" id="UP000657574"/>
    </source>
</evidence>
<dbReference type="AlphaFoldDB" id="A0A917KKE8"/>
<sequence length="66" mass="7321">MNQLSLRLDPATHQALADSADARGCLPEEVAAEAVRRYLREEGLAVRAVAERIARDHAELLRRLGE</sequence>
<evidence type="ECO:0008006" key="3">
    <source>
        <dbReference type="Google" id="ProtNLM"/>
    </source>
</evidence>
<reference evidence="1" key="2">
    <citation type="submission" date="2020-09" db="EMBL/GenBank/DDBJ databases">
        <authorList>
            <person name="Sun Q."/>
            <person name="Ohkuma M."/>
        </authorList>
    </citation>
    <scope>NUCLEOTIDE SEQUENCE</scope>
    <source>
        <strain evidence="1">JCM 3086</strain>
    </source>
</reference>
<proteinExistence type="predicted"/>
<comment type="caution">
    <text evidence="1">The sequence shown here is derived from an EMBL/GenBank/DDBJ whole genome shotgun (WGS) entry which is preliminary data.</text>
</comment>
<accession>A0A917KKE8</accession>
<dbReference type="Proteomes" id="UP000657574">
    <property type="component" value="Unassembled WGS sequence"/>
</dbReference>
<reference evidence="1" key="1">
    <citation type="journal article" date="2014" name="Int. J. Syst. Evol. Microbiol.">
        <title>Complete genome sequence of Corynebacterium casei LMG S-19264T (=DSM 44701T), isolated from a smear-ripened cheese.</title>
        <authorList>
            <consortium name="US DOE Joint Genome Institute (JGI-PGF)"/>
            <person name="Walter F."/>
            <person name="Albersmeier A."/>
            <person name="Kalinowski J."/>
            <person name="Ruckert C."/>
        </authorList>
    </citation>
    <scope>NUCLEOTIDE SEQUENCE</scope>
    <source>
        <strain evidence="1">JCM 3086</strain>
    </source>
</reference>
<keyword evidence="2" id="KW-1185">Reference proteome</keyword>
<dbReference type="EMBL" id="BMQA01000008">
    <property type="protein sequence ID" value="GGJ18159.1"/>
    <property type="molecule type" value="Genomic_DNA"/>
</dbReference>